<name>A0A8H7YFU8_AJECA</name>
<protein>
    <submittedName>
        <fullName evidence="1">Uncharacterized protein</fullName>
    </submittedName>
</protein>
<accession>A0A8H7YFU8</accession>
<comment type="caution">
    <text evidence="1">The sequence shown here is derived from an EMBL/GenBank/DDBJ whole genome shotgun (WGS) entry which is preliminary data.</text>
</comment>
<evidence type="ECO:0000313" key="2">
    <source>
        <dbReference type="Proteomes" id="UP000670092"/>
    </source>
</evidence>
<evidence type="ECO:0000313" key="1">
    <source>
        <dbReference type="EMBL" id="KAG5290707.1"/>
    </source>
</evidence>
<organism evidence="1 2">
    <name type="scientific">Ajellomyces capsulatus</name>
    <name type="common">Darling's disease fungus</name>
    <name type="synonym">Histoplasma capsulatum</name>
    <dbReference type="NCBI Taxonomy" id="5037"/>
    <lineage>
        <taxon>Eukaryota</taxon>
        <taxon>Fungi</taxon>
        <taxon>Dikarya</taxon>
        <taxon>Ascomycota</taxon>
        <taxon>Pezizomycotina</taxon>
        <taxon>Eurotiomycetes</taxon>
        <taxon>Eurotiomycetidae</taxon>
        <taxon>Onygenales</taxon>
        <taxon>Ajellomycetaceae</taxon>
        <taxon>Histoplasma</taxon>
    </lineage>
</organism>
<proteinExistence type="predicted"/>
<dbReference type="AlphaFoldDB" id="A0A8H7YFU8"/>
<dbReference type="EMBL" id="JAEVHI010000005">
    <property type="protein sequence ID" value="KAG5290707.1"/>
    <property type="molecule type" value="Genomic_DNA"/>
</dbReference>
<dbReference type="VEuPathDB" id="FungiDB:I7I52_07815"/>
<sequence length="65" mass="7335">MLGLTLEVGVKHENLRRKPQFNVEHFQGGTSSTALYMLASTPTLCRLWRVAFWGGIMNFEAIIVP</sequence>
<gene>
    <name evidence="1" type="ORF">I7I52_07815</name>
</gene>
<reference evidence="1 2" key="1">
    <citation type="submission" date="2021-01" db="EMBL/GenBank/DDBJ databases">
        <title>Chromosome-level genome assembly of a human fungal pathogen reveals clustering of transcriptionally co-regulated genes.</title>
        <authorList>
            <person name="Voorhies M."/>
            <person name="Cohen S."/>
            <person name="Shea T.P."/>
            <person name="Petrus S."/>
            <person name="Munoz J.F."/>
            <person name="Poplawski S."/>
            <person name="Goldman W.E."/>
            <person name="Michael T."/>
            <person name="Cuomo C.A."/>
            <person name="Sil A."/>
            <person name="Beyhan S."/>
        </authorList>
    </citation>
    <scope>NUCLEOTIDE SEQUENCE [LARGE SCALE GENOMIC DNA]</scope>
    <source>
        <strain evidence="1 2">G184AR</strain>
    </source>
</reference>
<dbReference type="Proteomes" id="UP000670092">
    <property type="component" value="Unassembled WGS sequence"/>
</dbReference>